<gene>
    <name evidence="2" type="ORF">EAX62_10990</name>
</gene>
<comment type="caution">
    <text evidence="2">The sequence shown here is derived from an EMBL/GenBank/DDBJ whole genome shotgun (WGS) entry which is preliminary data.</text>
</comment>
<evidence type="ECO:0000313" key="2">
    <source>
        <dbReference type="EMBL" id="RMB60199.1"/>
    </source>
</evidence>
<evidence type="ECO:0000313" key="3">
    <source>
        <dbReference type="Proteomes" id="UP000275256"/>
    </source>
</evidence>
<dbReference type="SUPFAM" id="SSF50129">
    <property type="entry name" value="GroES-like"/>
    <property type="match status" value="1"/>
</dbReference>
<sequence>MQQKGGTWAEYAVVRADASIVVIPEGLSFEQAAALPVAGNTALKIFHVLTSVPHGGSLFVAATSSRRPVPTPVSAGSHRRGRGGRP</sequence>
<feature type="region of interest" description="Disordered" evidence="1">
    <location>
        <begin position="64"/>
        <end position="86"/>
    </location>
</feature>
<dbReference type="EMBL" id="REFW01000002">
    <property type="protein sequence ID" value="RMB60199.1"/>
    <property type="molecule type" value="Genomic_DNA"/>
</dbReference>
<dbReference type="Proteomes" id="UP000275256">
    <property type="component" value="Unassembled WGS sequence"/>
</dbReference>
<reference evidence="2 3" key="1">
    <citation type="submission" date="2018-10" db="EMBL/GenBank/DDBJ databases">
        <title>Tessaracoccus antarcticuss sp. nov., isolated from sediment.</title>
        <authorList>
            <person name="Zhou L.Y."/>
            <person name="Du Z.J."/>
        </authorList>
    </citation>
    <scope>NUCLEOTIDE SEQUENCE [LARGE SCALE GENOMIC DNA]</scope>
    <source>
        <strain evidence="2 3">JDX10</strain>
    </source>
</reference>
<protein>
    <submittedName>
        <fullName evidence="2">Uncharacterized protein</fullName>
    </submittedName>
</protein>
<organism evidence="2 3">
    <name type="scientific">Tessaracoccus antarcticus</name>
    <dbReference type="NCBI Taxonomy" id="2479848"/>
    <lineage>
        <taxon>Bacteria</taxon>
        <taxon>Bacillati</taxon>
        <taxon>Actinomycetota</taxon>
        <taxon>Actinomycetes</taxon>
        <taxon>Propionibacteriales</taxon>
        <taxon>Propionibacteriaceae</taxon>
        <taxon>Tessaracoccus</taxon>
    </lineage>
</organism>
<evidence type="ECO:0000256" key="1">
    <source>
        <dbReference type="SAM" id="MobiDB-lite"/>
    </source>
</evidence>
<dbReference type="AlphaFoldDB" id="A0A3M0GGD5"/>
<keyword evidence="3" id="KW-1185">Reference proteome</keyword>
<name>A0A3M0GGD5_9ACTN</name>
<accession>A0A3M0GGD5</accession>
<dbReference type="Gene3D" id="3.90.180.10">
    <property type="entry name" value="Medium-chain alcohol dehydrogenases, catalytic domain"/>
    <property type="match status" value="1"/>
</dbReference>
<feature type="compositionally biased region" description="Basic residues" evidence="1">
    <location>
        <begin position="77"/>
        <end position="86"/>
    </location>
</feature>
<proteinExistence type="predicted"/>
<dbReference type="InterPro" id="IPR011032">
    <property type="entry name" value="GroES-like_sf"/>
</dbReference>